<gene>
    <name evidence="3" type="ORF">APLA_LOCUS15256</name>
</gene>
<protein>
    <recommendedName>
        <fullName evidence="5">Cilia- and flagella-associated protein 61 N-terminal domain-containing protein</fullName>
    </recommendedName>
</protein>
<dbReference type="SUPFAM" id="SSF51905">
    <property type="entry name" value="FAD/NAD(P)-binding domain"/>
    <property type="match status" value="1"/>
</dbReference>
<name>A0A8S1B014_ARCPL</name>
<evidence type="ECO:0000259" key="1">
    <source>
        <dbReference type="Pfam" id="PF16092"/>
    </source>
</evidence>
<dbReference type="Pfam" id="PF23150">
    <property type="entry name" value="CFAP61_dimer"/>
    <property type="match status" value="1"/>
</dbReference>
<evidence type="ECO:0000313" key="3">
    <source>
        <dbReference type="EMBL" id="CAB3255551.1"/>
    </source>
</evidence>
<dbReference type="Pfam" id="PF16092">
    <property type="entry name" value="CFAP61_N"/>
    <property type="match status" value="1"/>
</dbReference>
<feature type="domain" description="CFAP61 dimerisation" evidence="2">
    <location>
        <begin position="1149"/>
        <end position="1264"/>
    </location>
</feature>
<sequence>MFSRTSSKPAIGRVRFATVEDASLILELVNEPVEKTFRVGCVNDIIYLIENSILALCQLDISETIIGFLSARDYPMIPSVHPAAWERYIWNKYKSTEMNSRNSLFLHMLCWNTSYSRDVVDSMLKSIFMHDPYVHHIGMVKSVPQYPLLVPGQTRSEASFRRVQVIERGVVADKLPALYIADRVEVSPRLRIRRAVEEDNDDLVPILERHAPQLQALYGEFYISELISRHPESDRVLLVCEHKELAVGMMCLNTMVNYEALEENFVLTPFAGLKHLSDEHEQYDKTLSEDSNSSLHITQESQDFCKAKDAELRVTIADDVKDHLRRDSWHITRQISLMGNNPDEIMNILLEDEESAPDYDIVNINTEWMWVPEFLCNALSGATEAIQKIINDNTPPKPKNKKDHLHKMGGEYLGIQHLFNKGYIIKVTLVLAASSTSTRFPEPVRFQGKPNAFLIELYAMQSDYDERYGFDILEATYELFPDRDYCIICLPSNQSPCPLLEHFTLVTPMESANMRFKNDSLYVAHVNSVRGNMRVRWGEKQDINTLERILGNAPNFETLMNLYKSTLPSPILESFIFLSENQPIGMVVIGPLEDSTTVRAQYDLEPEPRRPGTDGAILAGVMSPALEPHTRWFLRELLRQSRYSTLFWICRLFARGDEAPSRNLMSLASYMNPVHPRRSVPNISQNKDLDRIFRDIACPFALWMLEKPLTALPKVFVNNSIVVVGASRTGLSFLEALLMGPTSEYLTFSNLTLVSEHGLPTVSDCLKAADICVPRDGRYTDRYIKSVPFYYYVDVMSAVMVGIDRKRKFILLKDGSTKYYDELVLTCGEQFQHPEYLKDALNLVKEVKKGKPCDRILMDNPSYQEDRVPPPPELPVNVFLINSLYEANLTLGKLMRLTREIKLEDYQISEENRVVVYGDCVQAYSCIAALLELGILSKFIVFVEPFPDLEEPTALRVNCFNDETVDERVQAKLGQLGIQVLRQCRFDSWKMEGEYVDSLNLMTPLHALTIKCFALFYFGLQAINMHAFKAINESGLVYDGGLVVSPTFETNDHHIYGAGTCCSYSRRLYATRGLHRNYCSEDIGEALARLFLRKLDPFVMRGDSVTIAPSDLLPSVTSSILGVTSPTASSCTRLRNESSAFRRWQPVMKFKSPLVLSATLPGPLYYMKVRKCGKEIPMAVQKLLPHQGHTLITDHNGNYFRLQLNVLHIVEGITCLSKKPFSSEILSQLFGKHEAVFNKLLTRYMRGEIKDFYEYFTQPWMSALYQETFEDLVEAINEQDVYTVSELTKSKFISYADLNATKSSCASSSMSSDYESNLNKDFNEGTFRPVFERLIAKASPMDVKEGCKGCPVDIPEECGQDNKRHKDALKIWKRLSGERIISAHLAKYLDRNSVCNPHYAAPKPDFQYDD</sequence>
<dbReference type="Gene3D" id="3.50.50.60">
    <property type="entry name" value="FAD/NAD(P)-binding domain"/>
    <property type="match status" value="2"/>
</dbReference>
<evidence type="ECO:0008006" key="5">
    <source>
        <dbReference type="Google" id="ProtNLM"/>
    </source>
</evidence>
<feature type="domain" description="Cilia- and flagella-associated protein 61 N-terminal" evidence="1">
    <location>
        <begin position="14"/>
        <end position="273"/>
    </location>
</feature>
<dbReference type="InterPro" id="IPR056299">
    <property type="entry name" value="CFAP61_dimer"/>
</dbReference>
<comment type="caution">
    <text evidence="3">The sequence shown here is derived from an EMBL/GenBank/DDBJ whole genome shotgun (WGS) entry which is preliminary data.</text>
</comment>
<dbReference type="EMBL" id="CADEBD010000443">
    <property type="protein sequence ID" value="CAB3255551.1"/>
    <property type="molecule type" value="Genomic_DNA"/>
</dbReference>
<organism evidence="3 4">
    <name type="scientific">Arctia plantaginis</name>
    <name type="common">Wood tiger moth</name>
    <name type="synonym">Phalaena plantaginis</name>
    <dbReference type="NCBI Taxonomy" id="874455"/>
    <lineage>
        <taxon>Eukaryota</taxon>
        <taxon>Metazoa</taxon>
        <taxon>Ecdysozoa</taxon>
        <taxon>Arthropoda</taxon>
        <taxon>Hexapoda</taxon>
        <taxon>Insecta</taxon>
        <taxon>Pterygota</taxon>
        <taxon>Neoptera</taxon>
        <taxon>Endopterygota</taxon>
        <taxon>Lepidoptera</taxon>
        <taxon>Glossata</taxon>
        <taxon>Ditrysia</taxon>
        <taxon>Noctuoidea</taxon>
        <taxon>Erebidae</taxon>
        <taxon>Arctiinae</taxon>
        <taxon>Arctia</taxon>
    </lineage>
</organism>
<proteinExistence type="predicted"/>
<dbReference type="PANTHER" id="PTHR21178:SF8">
    <property type="entry name" value="CILIA- AND FLAGELLA-ASSOCIATED PROTEIN 61"/>
    <property type="match status" value="1"/>
</dbReference>
<dbReference type="InterPro" id="IPR032151">
    <property type="entry name" value="CFAP61_N"/>
</dbReference>
<dbReference type="InterPro" id="IPR036188">
    <property type="entry name" value="FAD/NAD-bd_sf"/>
</dbReference>
<accession>A0A8S1B014</accession>
<reference evidence="3 4" key="1">
    <citation type="submission" date="2020-04" db="EMBL/GenBank/DDBJ databases">
        <authorList>
            <person name="Wallbank WR R."/>
            <person name="Pardo Diaz C."/>
            <person name="Kozak K."/>
            <person name="Martin S."/>
            <person name="Jiggins C."/>
            <person name="Moest M."/>
            <person name="Warren A I."/>
            <person name="Byers J.R.P. K."/>
            <person name="Montejo-Kovacevich G."/>
            <person name="Yen C E."/>
        </authorList>
    </citation>
    <scope>NUCLEOTIDE SEQUENCE [LARGE SCALE GENOMIC DNA]</scope>
</reference>
<dbReference type="Proteomes" id="UP000494256">
    <property type="component" value="Unassembled WGS sequence"/>
</dbReference>
<dbReference type="OrthoDB" id="5917609at2759"/>
<evidence type="ECO:0000259" key="2">
    <source>
        <dbReference type="Pfam" id="PF23150"/>
    </source>
</evidence>
<evidence type="ECO:0000313" key="4">
    <source>
        <dbReference type="Proteomes" id="UP000494256"/>
    </source>
</evidence>
<dbReference type="InterPro" id="IPR038884">
    <property type="entry name" value="CFAP61"/>
</dbReference>
<dbReference type="PANTHER" id="PTHR21178">
    <property type="entry name" value="CILIA- AND FLAGELLA-ASSOCIATED PROTEIN 61"/>
    <property type="match status" value="1"/>
</dbReference>